<dbReference type="InterPro" id="IPR018866">
    <property type="entry name" value="Znf-4CXXC_R1"/>
</dbReference>
<dbReference type="EMBL" id="HBGD01009808">
    <property type="protein sequence ID" value="CAD9084797.1"/>
    <property type="molecule type" value="Transcribed_RNA"/>
</dbReference>
<dbReference type="InterPro" id="IPR003347">
    <property type="entry name" value="JmjC_dom"/>
</dbReference>
<sequence length="262" mass="30358">MELDILAQSHFQWNLFEQRLGDFIVLPGNCAHQVQKYKGYSIKVVWNNLTPKALRDAMAIQNTYRIYRKDTVYRLKTIAYFSLKHVIQDFNANKYKNARQAEDLCALLCVYAGIIHHENIWDDDKFDEKRDVKMITEDQHLSTCDHCRADIFNRHYYSPSQDKDLCLNCTSATGSRKPTVIWVTTNVQATRSSVQSAHFCFNCLKNMFGKNPSNVLLSTDYKCPKCMKLCYCSKCMPNPPPDLEKKLKAFLNQNAETCLLRG</sequence>
<protein>
    <recommendedName>
        <fullName evidence="5">JmjC domain-containing protein</fullName>
    </recommendedName>
</protein>
<evidence type="ECO:0000313" key="6">
    <source>
        <dbReference type="EMBL" id="CAD9084797.1"/>
    </source>
</evidence>
<comment type="subcellular location">
    <subcellularLocation>
        <location evidence="1">Nucleus</location>
    </subcellularLocation>
</comment>
<reference evidence="6" key="1">
    <citation type="submission" date="2021-01" db="EMBL/GenBank/DDBJ databases">
        <authorList>
            <person name="Corre E."/>
            <person name="Pelletier E."/>
            <person name="Niang G."/>
            <person name="Scheremetjew M."/>
            <person name="Finn R."/>
            <person name="Kale V."/>
            <person name="Holt S."/>
            <person name="Cochrane G."/>
            <person name="Meng A."/>
            <person name="Brown T."/>
            <person name="Cohen L."/>
        </authorList>
    </citation>
    <scope>NUCLEOTIDE SEQUENCE</scope>
    <source>
        <strain evidence="6">WS</strain>
    </source>
</reference>
<keyword evidence="3" id="KW-0804">Transcription</keyword>
<dbReference type="AlphaFoldDB" id="A0A7S1PJ13"/>
<dbReference type="GO" id="GO:0005634">
    <property type="term" value="C:nucleus"/>
    <property type="evidence" value="ECO:0007669"/>
    <property type="project" value="UniProtKB-SubCell"/>
</dbReference>
<keyword evidence="4" id="KW-0539">Nucleus</keyword>
<evidence type="ECO:0000256" key="4">
    <source>
        <dbReference type="ARBA" id="ARBA00023242"/>
    </source>
</evidence>
<feature type="domain" description="JmjC" evidence="5">
    <location>
        <begin position="1"/>
        <end position="65"/>
    </location>
</feature>
<evidence type="ECO:0000259" key="5">
    <source>
        <dbReference type="PROSITE" id="PS51184"/>
    </source>
</evidence>
<dbReference type="PROSITE" id="PS51184">
    <property type="entry name" value="JMJC"/>
    <property type="match status" value="1"/>
</dbReference>
<organism evidence="6">
    <name type="scientific">Percolomonas cosmopolitus</name>
    <dbReference type="NCBI Taxonomy" id="63605"/>
    <lineage>
        <taxon>Eukaryota</taxon>
        <taxon>Discoba</taxon>
        <taxon>Heterolobosea</taxon>
        <taxon>Tetramitia</taxon>
        <taxon>Eutetramitia</taxon>
        <taxon>Percolomonadidae</taxon>
        <taxon>Percolomonas</taxon>
    </lineage>
</organism>
<evidence type="ECO:0000256" key="1">
    <source>
        <dbReference type="ARBA" id="ARBA00004123"/>
    </source>
</evidence>
<dbReference type="Gene3D" id="2.60.120.650">
    <property type="entry name" value="Cupin"/>
    <property type="match status" value="1"/>
</dbReference>
<dbReference type="SUPFAM" id="SSF51197">
    <property type="entry name" value="Clavaminate synthase-like"/>
    <property type="match status" value="1"/>
</dbReference>
<evidence type="ECO:0000256" key="3">
    <source>
        <dbReference type="ARBA" id="ARBA00023163"/>
    </source>
</evidence>
<proteinExistence type="predicted"/>
<name>A0A7S1PJ13_9EUKA</name>
<accession>A0A7S1PJ13</accession>
<evidence type="ECO:0000256" key="2">
    <source>
        <dbReference type="ARBA" id="ARBA00023015"/>
    </source>
</evidence>
<keyword evidence="2" id="KW-0805">Transcription regulation</keyword>
<dbReference type="Pfam" id="PF10497">
    <property type="entry name" value="zf-4CXXC_R1"/>
    <property type="match status" value="1"/>
</dbReference>
<gene>
    <name evidence="6" type="ORF">PCOS0759_LOCUS8051</name>
</gene>